<dbReference type="Gene3D" id="3.40.50.300">
    <property type="entry name" value="P-loop containing nucleotide triphosphate hydrolases"/>
    <property type="match status" value="1"/>
</dbReference>
<dbReference type="Gene3D" id="3.40.50.1000">
    <property type="entry name" value="HAD superfamily/HAD-like"/>
    <property type="match status" value="1"/>
</dbReference>
<dbReference type="InterPro" id="IPR006551">
    <property type="entry name" value="Polynucleotide_phosphatase"/>
</dbReference>
<dbReference type="PANTHER" id="PTHR12083:SF9">
    <property type="entry name" value="BIFUNCTIONAL POLYNUCLEOTIDE PHOSPHATASE_KINASE"/>
    <property type="match status" value="1"/>
</dbReference>
<keyword evidence="2" id="KW-1185">Reference proteome</keyword>
<name>A0A4S4LAS0_9AGAM</name>
<dbReference type="SUPFAM" id="SSF56784">
    <property type="entry name" value="HAD-like"/>
    <property type="match status" value="1"/>
</dbReference>
<sequence>MAMAQNLHAVVFPLFDRSSDAAAPVESIGPFHWKKLPFLLTSTCLFGENLAPALRSKIAAFDLDGTVIKWSASKNGTDWEYWNKKVPQVLKEVHDSGYSIVFFSNQCLHDKKLKQWRLKIPSIAKSLPDVPFMIFAATAKDMYRKPMPGMWLAVEKLAKDAGKTIDRPNSFFVGDAAGRKGDFSGTDRKFAENLDLKFSTPEEYFLNKAPQPYTLQGVHVNKLFPGDDNTNKDKKTRQYYLTLAKSLGVPIRSSVELAWHNNLYRALCLPLLSERTTPDTKPERKLVPYLAFSSFAQGYEEPTVEEGFQDVKTVNWVFEGNSHEERFWRMWLQIDGK</sequence>
<accession>A0A4S4LAS0</accession>
<gene>
    <name evidence="1" type="ORF">EW145_g2580</name>
</gene>
<organism evidence="1 2">
    <name type="scientific">Phellinidium pouzarii</name>
    <dbReference type="NCBI Taxonomy" id="167371"/>
    <lineage>
        <taxon>Eukaryota</taxon>
        <taxon>Fungi</taxon>
        <taxon>Dikarya</taxon>
        <taxon>Basidiomycota</taxon>
        <taxon>Agaricomycotina</taxon>
        <taxon>Agaricomycetes</taxon>
        <taxon>Hymenochaetales</taxon>
        <taxon>Hymenochaetaceae</taxon>
        <taxon>Phellinidium</taxon>
    </lineage>
</organism>
<dbReference type="InterPro" id="IPR036412">
    <property type="entry name" value="HAD-like_sf"/>
</dbReference>
<dbReference type="Pfam" id="PF08645">
    <property type="entry name" value="PNK3P"/>
    <property type="match status" value="1"/>
</dbReference>
<reference evidence="1 2" key="1">
    <citation type="submission" date="2019-02" db="EMBL/GenBank/DDBJ databases">
        <title>Genome sequencing of the rare red list fungi Phellinidium pouzarii.</title>
        <authorList>
            <person name="Buettner E."/>
            <person name="Kellner H."/>
        </authorList>
    </citation>
    <scope>NUCLEOTIDE SEQUENCE [LARGE SCALE GENOMIC DNA]</scope>
    <source>
        <strain evidence="1 2">DSM 108285</strain>
    </source>
</reference>
<protein>
    <recommendedName>
        <fullName evidence="3">PNK3P-domain-containing protein</fullName>
    </recommendedName>
</protein>
<dbReference type="EMBL" id="SGPK01000093">
    <property type="protein sequence ID" value="THH08615.1"/>
    <property type="molecule type" value="Genomic_DNA"/>
</dbReference>
<evidence type="ECO:0008006" key="3">
    <source>
        <dbReference type="Google" id="ProtNLM"/>
    </source>
</evidence>
<dbReference type="InterPro" id="IPR027417">
    <property type="entry name" value="P-loop_NTPase"/>
</dbReference>
<dbReference type="GO" id="GO:0003690">
    <property type="term" value="F:double-stranded DNA binding"/>
    <property type="evidence" value="ECO:0007669"/>
    <property type="project" value="TreeGrafter"/>
</dbReference>
<dbReference type="GO" id="GO:0006281">
    <property type="term" value="P:DNA repair"/>
    <property type="evidence" value="ECO:0007669"/>
    <property type="project" value="TreeGrafter"/>
</dbReference>
<dbReference type="AlphaFoldDB" id="A0A4S4LAS0"/>
<evidence type="ECO:0000313" key="2">
    <source>
        <dbReference type="Proteomes" id="UP000308199"/>
    </source>
</evidence>
<dbReference type="NCBIfam" id="TIGR01662">
    <property type="entry name" value="HAD-SF-IIIA"/>
    <property type="match status" value="1"/>
</dbReference>
<dbReference type="OrthoDB" id="19045at2759"/>
<dbReference type="GO" id="GO:0046404">
    <property type="term" value="F:ATP-dependent polydeoxyribonucleotide 5'-hydroxyl-kinase activity"/>
    <property type="evidence" value="ECO:0007669"/>
    <property type="project" value="TreeGrafter"/>
</dbReference>
<comment type="caution">
    <text evidence="1">The sequence shown here is derived from an EMBL/GenBank/DDBJ whole genome shotgun (WGS) entry which is preliminary data.</text>
</comment>
<dbReference type="Proteomes" id="UP000308199">
    <property type="component" value="Unassembled WGS sequence"/>
</dbReference>
<dbReference type="PANTHER" id="PTHR12083">
    <property type="entry name" value="BIFUNCTIONAL POLYNUCLEOTIDE PHOSPHATASE/KINASE"/>
    <property type="match status" value="1"/>
</dbReference>
<evidence type="ECO:0000313" key="1">
    <source>
        <dbReference type="EMBL" id="THH08615.1"/>
    </source>
</evidence>
<dbReference type="NCBIfam" id="TIGR01664">
    <property type="entry name" value="DNA-3'-Pase"/>
    <property type="match status" value="1"/>
</dbReference>
<proteinExistence type="predicted"/>
<dbReference type="GO" id="GO:0046403">
    <property type="term" value="F:polynucleotide 3'-phosphatase activity"/>
    <property type="evidence" value="ECO:0007669"/>
    <property type="project" value="TreeGrafter"/>
</dbReference>
<dbReference type="InterPro" id="IPR006549">
    <property type="entry name" value="HAD-SF_hydro_IIIA"/>
</dbReference>
<dbReference type="InterPro" id="IPR013954">
    <property type="entry name" value="PNK3P"/>
</dbReference>
<dbReference type="InterPro" id="IPR023214">
    <property type="entry name" value="HAD_sf"/>
</dbReference>